<evidence type="ECO:0008006" key="3">
    <source>
        <dbReference type="Google" id="ProtNLM"/>
    </source>
</evidence>
<gene>
    <name evidence="1" type="ORF">NQ314_018743</name>
</gene>
<name>A0AAV8WQT3_9CUCU</name>
<organism evidence="1 2">
    <name type="scientific">Rhamnusium bicolor</name>
    <dbReference type="NCBI Taxonomy" id="1586634"/>
    <lineage>
        <taxon>Eukaryota</taxon>
        <taxon>Metazoa</taxon>
        <taxon>Ecdysozoa</taxon>
        <taxon>Arthropoda</taxon>
        <taxon>Hexapoda</taxon>
        <taxon>Insecta</taxon>
        <taxon>Pterygota</taxon>
        <taxon>Neoptera</taxon>
        <taxon>Endopterygota</taxon>
        <taxon>Coleoptera</taxon>
        <taxon>Polyphaga</taxon>
        <taxon>Cucujiformia</taxon>
        <taxon>Chrysomeloidea</taxon>
        <taxon>Cerambycidae</taxon>
        <taxon>Lepturinae</taxon>
        <taxon>Rhagiini</taxon>
        <taxon>Rhamnusium</taxon>
    </lineage>
</organism>
<comment type="caution">
    <text evidence="1">The sequence shown here is derived from an EMBL/GenBank/DDBJ whole genome shotgun (WGS) entry which is preliminary data.</text>
</comment>
<evidence type="ECO:0000313" key="2">
    <source>
        <dbReference type="Proteomes" id="UP001162156"/>
    </source>
</evidence>
<dbReference type="Proteomes" id="UP001162156">
    <property type="component" value="Unassembled WGS sequence"/>
</dbReference>
<accession>A0AAV8WQT3</accession>
<dbReference type="AlphaFoldDB" id="A0AAV8WQT3"/>
<sequence length="67" mass="7136">MKPDGKRKRQIASLTSAERGSLITVIACMNAGGEFVPPTLIFPRKNMNVQLMCDTPPGAIGEVHPSG</sequence>
<evidence type="ECO:0000313" key="1">
    <source>
        <dbReference type="EMBL" id="KAJ8928650.1"/>
    </source>
</evidence>
<proteinExistence type="predicted"/>
<protein>
    <recommendedName>
        <fullName evidence="3">Transposase</fullName>
    </recommendedName>
</protein>
<dbReference type="EMBL" id="JANEYF010005300">
    <property type="protein sequence ID" value="KAJ8928650.1"/>
    <property type="molecule type" value="Genomic_DNA"/>
</dbReference>
<keyword evidence="2" id="KW-1185">Reference proteome</keyword>
<reference evidence="1" key="1">
    <citation type="journal article" date="2023" name="Insect Mol. Biol.">
        <title>Genome sequencing provides insights into the evolution of gene families encoding plant cell wall-degrading enzymes in longhorned beetles.</title>
        <authorList>
            <person name="Shin N.R."/>
            <person name="Okamura Y."/>
            <person name="Kirsch R."/>
            <person name="Pauchet Y."/>
        </authorList>
    </citation>
    <scope>NUCLEOTIDE SEQUENCE</scope>
    <source>
        <strain evidence="1">RBIC_L_NR</strain>
    </source>
</reference>